<sequence>MSLLTAPTAADVAAPTATIMVRSTIGSNNSEWDTNISSSNNTNSKTKKISQSGIVKYFLNLISDIHNQCQYVLHTYSTMLALQVVRSSPERK</sequence>
<evidence type="ECO:0000313" key="2">
    <source>
        <dbReference type="Proteomes" id="UP001162480"/>
    </source>
</evidence>
<proteinExistence type="predicted"/>
<protein>
    <submittedName>
        <fullName evidence="1">Uncharacterized protein</fullName>
    </submittedName>
</protein>
<dbReference type="EMBL" id="OX597825">
    <property type="protein sequence ID" value="CAI9730940.1"/>
    <property type="molecule type" value="Genomic_DNA"/>
</dbReference>
<accession>A0AA36FAQ4</accession>
<organism evidence="1 2">
    <name type="scientific">Octopus vulgaris</name>
    <name type="common">Common octopus</name>
    <dbReference type="NCBI Taxonomy" id="6645"/>
    <lineage>
        <taxon>Eukaryota</taxon>
        <taxon>Metazoa</taxon>
        <taxon>Spiralia</taxon>
        <taxon>Lophotrochozoa</taxon>
        <taxon>Mollusca</taxon>
        <taxon>Cephalopoda</taxon>
        <taxon>Coleoidea</taxon>
        <taxon>Octopodiformes</taxon>
        <taxon>Octopoda</taxon>
        <taxon>Incirrata</taxon>
        <taxon>Octopodidae</taxon>
        <taxon>Octopus</taxon>
    </lineage>
</organism>
<name>A0AA36FAQ4_OCTVU</name>
<gene>
    <name evidence="1" type="ORF">OCTVUL_1B024103</name>
</gene>
<reference evidence="1" key="1">
    <citation type="submission" date="2023-08" db="EMBL/GenBank/DDBJ databases">
        <authorList>
            <person name="Alioto T."/>
            <person name="Alioto T."/>
            <person name="Gomez Garrido J."/>
        </authorList>
    </citation>
    <scope>NUCLEOTIDE SEQUENCE</scope>
</reference>
<dbReference type="Proteomes" id="UP001162480">
    <property type="component" value="Chromosome 12"/>
</dbReference>
<dbReference type="AlphaFoldDB" id="A0AA36FAQ4"/>
<keyword evidence="2" id="KW-1185">Reference proteome</keyword>
<evidence type="ECO:0000313" key="1">
    <source>
        <dbReference type="EMBL" id="CAI9730940.1"/>
    </source>
</evidence>